<evidence type="ECO:0000256" key="5">
    <source>
        <dbReference type="ARBA" id="ARBA00024042"/>
    </source>
</evidence>
<feature type="binding site" evidence="7">
    <location>
        <position position="297"/>
    </location>
    <ligand>
        <name>FMN</name>
        <dbReference type="ChEBI" id="CHEBI:58210"/>
    </ligand>
</feature>
<dbReference type="GO" id="GO:0005886">
    <property type="term" value="C:plasma membrane"/>
    <property type="evidence" value="ECO:0007669"/>
    <property type="project" value="TreeGrafter"/>
</dbReference>
<dbReference type="PANTHER" id="PTHR10578:SF107">
    <property type="entry name" value="2-HYDROXYACID OXIDASE 1"/>
    <property type="match status" value="1"/>
</dbReference>
<feature type="binding site" evidence="7">
    <location>
        <position position="302"/>
    </location>
    <ligand>
        <name>glyoxylate</name>
        <dbReference type="ChEBI" id="CHEBI:36655"/>
    </ligand>
</feature>
<dbReference type="AlphaFoldDB" id="A0A1W6Z3D6"/>
<feature type="binding site" evidence="7">
    <location>
        <position position="179"/>
    </location>
    <ligand>
        <name>FMN</name>
        <dbReference type="ChEBI" id="CHEBI:58210"/>
    </ligand>
</feature>
<feature type="binding site" evidence="7">
    <location>
        <position position="188"/>
    </location>
    <ligand>
        <name>glyoxylate</name>
        <dbReference type="ChEBI" id="CHEBI:36655"/>
    </ligand>
</feature>
<dbReference type="PIRSF" id="PIRSF000138">
    <property type="entry name" value="Al-hdrx_acd_dh"/>
    <property type="match status" value="1"/>
</dbReference>
<dbReference type="CDD" id="cd02809">
    <property type="entry name" value="alpha_hydroxyacid_oxid_FMN"/>
    <property type="match status" value="1"/>
</dbReference>
<dbReference type="PROSITE" id="PS00557">
    <property type="entry name" value="FMN_HYDROXY_ACID_DH_1"/>
    <property type="match status" value="1"/>
</dbReference>
<dbReference type="InterPro" id="IPR008259">
    <property type="entry name" value="FMN_hydac_DH_AS"/>
</dbReference>
<feature type="binding site" evidence="7">
    <location>
        <begin position="353"/>
        <end position="354"/>
    </location>
    <ligand>
        <name>FMN</name>
        <dbReference type="ChEBI" id="CHEBI:58210"/>
    </ligand>
</feature>
<feature type="region of interest" description="Disordered" evidence="8">
    <location>
        <begin position="1"/>
        <end position="24"/>
    </location>
</feature>
<feature type="domain" description="FMN hydroxy acid dehydrogenase" evidence="9">
    <location>
        <begin position="21"/>
        <end position="404"/>
    </location>
</feature>
<evidence type="ECO:0000256" key="7">
    <source>
        <dbReference type="PIRSR" id="PIRSR000138-2"/>
    </source>
</evidence>
<proteinExistence type="inferred from homology"/>
<keyword evidence="2 7" id="KW-0285">Flavoprotein</keyword>
<dbReference type="InterPro" id="IPR037396">
    <property type="entry name" value="FMN_HAD"/>
</dbReference>
<comment type="cofactor">
    <cofactor evidence="1">
        <name>FMN</name>
        <dbReference type="ChEBI" id="CHEBI:58210"/>
    </cofactor>
</comment>
<name>A0A1W6Z3D6_9BORD</name>
<evidence type="ECO:0000313" key="11">
    <source>
        <dbReference type="Proteomes" id="UP000194139"/>
    </source>
</evidence>
<dbReference type="InterPro" id="IPR012133">
    <property type="entry name" value="Alpha-hydoxy_acid_DH_FMN"/>
</dbReference>
<dbReference type="RefSeq" id="WP_086073115.1">
    <property type="nucleotide sequence ID" value="NZ_CP021109.1"/>
</dbReference>
<dbReference type="PROSITE" id="PS51349">
    <property type="entry name" value="FMN_HYDROXY_ACID_DH_2"/>
    <property type="match status" value="1"/>
</dbReference>
<dbReference type="SUPFAM" id="SSF51395">
    <property type="entry name" value="FMN-linked oxidoreductases"/>
    <property type="match status" value="1"/>
</dbReference>
<feature type="binding site" evidence="7">
    <location>
        <position position="153"/>
    </location>
    <ligand>
        <name>glyoxylate</name>
        <dbReference type="ChEBI" id="CHEBI:36655"/>
    </ligand>
</feature>
<feature type="active site" description="Proton acceptor" evidence="6">
    <location>
        <position position="299"/>
    </location>
</feature>
<feature type="binding site" evidence="7">
    <location>
        <begin position="330"/>
        <end position="334"/>
    </location>
    <ligand>
        <name>FMN</name>
        <dbReference type="ChEBI" id="CHEBI:58210"/>
    </ligand>
</feature>
<dbReference type="PANTHER" id="PTHR10578">
    <property type="entry name" value="S -2-HYDROXY-ACID OXIDASE-RELATED"/>
    <property type="match status" value="1"/>
</dbReference>
<evidence type="ECO:0000256" key="4">
    <source>
        <dbReference type="ARBA" id="ARBA00023002"/>
    </source>
</evidence>
<accession>A0A1W6Z3D6</accession>
<gene>
    <name evidence="10" type="ORF">CAL13_17805</name>
</gene>
<dbReference type="InterPro" id="IPR013785">
    <property type="entry name" value="Aldolase_TIM"/>
</dbReference>
<keyword evidence="11" id="KW-1185">Reference proteome</keyword>
<comment type="similarity">
    <text evidence="5">Belongs to the FMN-dependent alpha-hydroxy acid dehydrogenase family.</text>
</comment>
<dbReference type="GO" id="GO:0004459">
    <property type="term" value="F:L-lactate dehydrogenase (NAD+) activity"/>
    <property type="evidence" value="ECO:0007669"/>
    <property type="project" value="TreeGrafter"/>
</dbReference>
<sequence>MSYQTDLPPASFPQPSPRQRARARAAHSIEALRELAARTLPRAIFDFYDGGAETESTLRGNREAIDRLRLLPRYLVDVSHPDTGTQLLGRPAAMPLAVAPTGAIGYGWPFGDVAIARAAGDAGVPYALPTSSTSSIERVAREAPHTRLWFQSYMLRKRDFTFGLISRAHAAGYEALIITIDMPTGGKRERDLRNDFGLPFRFTPRNVLDFGRRPGWVVRQLRAGLPALENMAGFVPDAVDASTIASSVGKNYDPAFVWEDLARIRDAWPRKLLIKGVLHPEDARRAAQLGADGVIVSNHGGRQLDGAVAALDALPGVAHAVGGRIPVFVDGGVRRGTDIVKALALGAGGVLVGRPMLYGVSVAGQAGAERALFLFREELIRTLKLTGVARVQDIDATVLHAVEKKGSHPS</sequence>
<evidence type="ECO:0000256" key="2">
    <source>
        <dbReference type="ARBA" id="ARBA00022630"/>
    </source>
</evidence>
<evidence type="ECO:0000256" key="1">
    <source>
        <dbReference type="ARBA" id="ARBA00001917"/>
    </source>
</evidence>
<dbReference type="EMBL" id="CP021109">
    <property type="protein sequence ID" value="ARP87860.1"/>
    <property type="molecule type" value="Genomic_DNA"/>
</dbReference>
<evidence type="ECO:0000256" key="6">
    <source>
        <dbReference type="PIRSR" id="PIRSR000138-1"/>
    </source>
</evidence>
<reference evidence="10 11" key="1">
    <citation type="submission" date="2017-05" db="EMBL/GenBank/DDBJ databases">
        <title>Complete and WGS of Bordetella genogroups.</title>
        <authorList>
            <person name="Spilker T."/>
            <person name="LiPuma J."/>
        </authorList>
    </citation>
    <scope>NUCLEOTIDE SEQUENCE [LARGE SCALE GENOMIC DNA]</scope>
    <source>
        <strain evidence="10 11">AU17164</strain>
    </source>
</reference>
<feature type="binding site" evidence="7">
    <location>
        <position position="275"/>
    </location>
    <ligand>
        <name>FMN</name>
        <dbReference type="ChEBI" id="CHEBI:58210"/>
    </ligand>
</feature>
<keyword evidence="3 7" id="KW-0288">FMN</keyword>
<feature type="binding site" evidence="7">
    <location>
        <begin position="100"/>
        <end position="102"/>
    </location>
    <ligand>
        <name>FMN</name>
        <dbReference type="ChEBI" id="CHEBI:58210"/>
    </ligand>
</feature>
<evidence type="ECO:0000256" key="8">
    <source>
        <dbReference type="SAM" id="MobiDB-lite"/>
    </source>
</evidence>
<feature type="binding site" evidence="7">
    <location>
        <position position="151"/>
    </location>
    <ligand>
        <name>FMN</name>
        <dbReference type="ChEBI" id="CHEBI:58210"/>
    </ligand>
</feature>
<dbReference type="Gene3D" id="3.20.20.70">
    <property type="entry name" value="Aldolase class I"/>
    <property type="match status" value="1"/>
</dbReference>
<evidence type="ECO:0000313" key="10">
    <source>
        <dbReference type="EMBL" id="ARP87860.1"/>
    </source>
</evidence>
<dbReference type="Pfam" id="PF01070">
    <property type="entry name" value="FMN_dh"/>
    <property type="match status" value="1"/>
</dbReference>
<dbReference type="InterPro" id="IPR000262">
    <property type="entry name" value="FMN-dep_DH"/>
</dbReference>
<evidence type="ECO:0000256" key="3">
    <source>
        <dbReference type="ARBA" id="ARBA00022643"/>
    </source>
</evidence>
<evidence type="ECO:0000259" key="9">
    <source>
        <dbReference type="PROSITE" id="PS51349"/>
    </source>
</evidence>
<dbReference type="GO" id="GO:0010181">
    <property type="term" value="F:FMN binding"/>
    <property type="evidence" value="ECO:0007669"/>
    <property type="project" value="InterPro"/>
</dbReference>
<organism evidence="10 11">
    <name type="scientific">Bordetella genomosp. 9</name>
    <dbReference type="NCBI Taxonomy" id="1416803"/>
    <lineage>
        <taxon>Bacteria</taxon>
        <taxon>Pseudomonadati</taxon>
        <taxon>Pseudomonadota</taxon>
        <taxon>Betaproteobacteria</taxon>
        <taxon>Burkholderiales</taxon>
        <taxon>Alcaligenaceae</taxon>
        <taxon>Bordetella</taxon>
    </lineage>
</organism>
<dbReference type="FunFam" id="3.20.20.70:FF:000029">
    <property type="entry name" value="L-lactate dehydrogenase"/>
    <property type="match status" value="1"/>
</dbReference>
<dbReference type="GO" id="GO:0009060">
    <property type="term" value="P:aerobic respiration"/>
    <property type="evidence" value="ECO:0007669"/>
    <property type="project" value="TreeGrafter"/>
</dbReference>
<keyword evidence="4" id="KW-0560">Oxidoreductase</keyword>
<protein>
    <submittedName>
        <fullName evidence="10">Alpha-hydroxy-acid oxidizing enzyme</fullName>
    </submittedName>
</protein>
<dbReference type="Proteomes" id="UP000194139">
    <property type="component" value="Chromosome"/>
</dbReference>
<feature type="binding site" evidence="7">
    <location>
        <position position="299"/>
    </location>
    <ligand>
        <name>glyoxylate</name>
        <dbReference type="ChEBI" id="CHEBI:36655"/>
    </ligand>
</feature>